<keyword evidence="5" id="KW-1133">Transmembrane helix</keyword>
<proteinExistence type="inferred from homology"/>
<feature type="transmembrane region" description="Helical" evidence="5">
    <location>
        <begin position="12"/>
        <end position="31"/>
    </location>
</feature>
<dbReference type="AlphaFoldDB" id="A0AAJ7SRY0"/>
<dbReference type="GO" id="GO:0002088">
    <property type="term" value="P:lens development in camera-type eye"/>
    <property type="evidence" value="ECO:0007669"/>
    <property type="project" value="TreeGrafter"/>
</dbReference>
<reference evidence="8" key="1">
    <citation type="submission" date="2025-08" db="UniProtKB">
        <authorList>
            <consortium name="RefSeq"/>
        </authorList>
    </citation>
    <scope>IDENTIFICATION</scope>
    <source>
        <tissue evidence="8">Sperm</tissue>
    </source>
</reference>
<keyword evidence="3" id="KW-0273">Eye lens protein</keyword>
<dbReference type="RefSeq" id="XP_032803402.1">
    <property type="nucleotide sequence ID" value="XM_032947511.1"/>
</dbReference>
<dbReference type="Pfam" id="PF00030">
    <property type="entry name" value="Crystall"/>
    <property type="match status" value="2"/>
</dbReference>
<evidence type="ECO:0000259" key="6">
    <source>
        <dbReference type="PROSITE" id="PS50915"/>
    </source>
</evidence>
<comment type="similarity">
    <text evidence="2">Belongs to the beta/gamma-crystallin family.</text>
</comment>
<feature type="domain" description="Beta/gamma crystallin 'Greek key'" evidence="6">
    <location>
        <begin position="133"/>
        <end position="181"/>
    </location>
</feature>
<accession>A0AAJ7SRY0</accession>
<keyword evidence="5" id="KW-0472">Membrane</keyword>
<evidence type="ECO:0000313" key="8">
    <source>
        <dbReference type="RefSeq" id="XP_032803402.1"/>
    </source>
</evidence>
<dbReference type="GO" id="GO:0007601">
    <property type="term" value="P:visual perception"/>
    <property type="evidence" value="ECO:0007669"/>
    <property type="project" value="TreeGrafter"/>
</dbReference>
<keyword evidence="7" id="KW-1185">Reference proteome</keyword>
<name>A0AAJ7SRY0_PETMA</name>
<dbReference type="InterPro" id="IPR011024">
    <property type="entry name" value="G_crystallin-like"/>
</dbReference>
<dbReference type="FunFam" id="2.60.20.10:FF:000004">
    <property type="entry name" value="Crystallin beta A4"/>
    <property type="match status" value="1"/>
</dbReference>
<dbReference type="PANTHER" id="PTHR11818:SF42">
    <property type="entry name" value="VOLTAGE-GATED HYDROGEN CHANNEL 1"/>
    <property type="match status" value="1"/>
</dbReference>
<evidence type="ECO:0000313" key="7">
    <source>
        <dbReference type="Proteomes" id="UP001318040"/>
    </source>
</evidence>
<gene>
    <name evidence="8" type="primary">CRYBA1</name>
</gene>
<dbReference type="CTD" id="1411"/>
<dbReference type="Proteomes" id="UP001318040">
    <property type="component" value="Chromosome 5"/>
</dbReference>
<dbReference type="PRINTS" id="PR01367">
    <property type="entry name" value="BGCRYSTALLIN"/>
</dbReference>
<keyword evidence="5" id="KW-0812">Transmembrane</keyword>
<dbReference type="InterPro" id="IPR001064">
    <property type="entry name" value="Beta/gamma_crystallin"/>
</dbReference>
<dbReference type="SUPFAM" id="SSF49695">
    <property type="entry name" value="gamma-Crystallin-like"/>
    <property type="match status" value="1"/>
</dbReference>
<dbReference type="PANTHER" id="PTHR11818">
    <property type="entry name" value="BETA/GAMMA CRYSTALLIN"/>
    <property type="match status" value="1"/>
</dbReference>
<feature type="domain" description="Beta/gamma crystallin 'Greek key'" evidence="6">
    <location>
        <begin position="38"/>
        <end position="84"/>
    </location>
</feature>
<evidence type="ECO:0000256" key="5">
    <source>
        <dbReference type="SAM" id="Phobius"/>
    </source>
</evidence>
<dbReference type="GO" id="GO:0005212">
    <property type="term" value="F:structural constituent of eye lens"/>
    <property type="evidence" value="ECO:0007669"/>
    <property type="project" value="UniProtKB-KW"/>
</dbReference>
<dbReference type="SMART" id="SM00247">
    <property type="entry name" value="XTALbg"/>
    <property type="match status" value="2"/>
</dbReference>
<dbReference type="InterPro" id="IPR050252">
    <property type="entry name" value="Beta/Gamma-Crystallin"/>
</dbReference>
<evidence type="ECO:0000256" key="4">
    <source>
        <dbReference type="ARBA" id="ARBA00022737"/>
    </source>
</evidence>
<feature type="domain" description="Beta/gamma crystallin 'Greek key'" evidence="6">
    <location>
        <begin position="91"/>
        <end position="132"/>
    </location>
</feature>
<evidence type="ECO:0000256" key="2">
    <source>
        <dbReference type="ARBA" id="ARBA00009646"/>
    </source>
</evidence>
<organism evidence="7 8">
    <name type="scientific">Petromyzon marinus</name>
    <name type="common">Sea lamprey</name>
    <dbReference type="NCBI Taxonomy" id="7757"/>
    <lineage>
        <taxon>Eukaryota</taxon>
        <taxon>Metazoa</taxon>
        <taxon>Chordata</taxon>
        <taxon>Craniata</taxon>
        <taxon>Vertebrata</taxon>
        <taxon>Cyclostomata</taxon>
        <taxon>Hyperoartia</taxon>
        <taxon>Petromyzontiformes</taxon>
        <taxon>Petromyzontidae</taxon>
        <taxon>Petromyzon</taxon>
    </lineage>
</organism>
<dbReference type="PROSITE" id="PS50915">
    <property type="entry name" value="CRYSTALLIN_BETA_GAMMA"/>
    <property type="match status" value="3"/>
</dbReference>
<sequence>MVIIVISSLIKILISIVINIVIIMTISMTILSPKTIILKWVGYEHSGYQGQQFILEKGDYPRWDAWSGNLAYHTERLMSFRPIMCANHQESKISIFERENFLGRTCDLCDDFPALQSMGWCNSEVGSMKVQSGAWVCYQYPGYRGYQYIMECDRHTGEYRHYREFGSHAQTSQVQSIRRVQQ</sequence>
<dbReference type="KEGG" id="pmrn:116939305"/>
<evidence type="ECO:0000256" key="3">
    <source>
        <dbReference type="ARBA" id="ARBA00022613"/>
    </source>
</evidence>
<protein>
    <submittedName>
        <fullName evidence="8">Beta-crystallin A3</fullName>
    </submittedName>
</protein>
<comment type="function">
    <text evidence="1">Crystallins are the dominant structural components of the vertebrate eye lens.</text>
</comment>
<dbReference type="Gene3D" id="2.60.20.10">
    <property type="entry name" value="Crystallins"/>
    <property type="match status" value="2"/>
</dbReference>
<evidence type="ECO:0000256" key="1">
    <source>
        <dbReference type="ARBA" id="ARBA00003689"/>
    </source>
</evidence>
<keyword evidence="4" id="KW-0677">Repeat</keyword>